<gene>
    <name evidence="3" type="ORF">A3A02_00530</name>
</gene>
<feature type="region of interest" description="Disordered" evidence="1">
    <location>
        <begin position="126"/>
        <end position="162"/>
    </location>
</feature>
<dbReference type="AlphaFoldDB" id="A0A1G1YGM0"/>
<keyword evidence="2" id="KW-0732">Signal</keyword>
<evidence type="ECO:0000313" key="3">
    <source>
        <dbReference type="EMBL" id="OGY51394.1"/>
    </source>
</evidence>
<evidence type="ECO:0000256" key="1">
    <source>
        <dbReference type="SAM" id="MobiDB-lite"/>
    </source>
</evidence>
<feature type="chain" id="PRO_5009581534" description="LysM domain-containing protein" evidence="2">
    <location>
        <begin position="26"/>
        <end position="422"/>
    </location>
</feature>
<comment type="caution">
    <text evidence="3">The sequence shown here is derived from an EMBL/GenBank/DDBJ whole genome shotgun (WGS) entry which is preliminary data.</text>
</comment>
<organism evidence="3 4">
    <name type="scientific">Candidatus Buchananbacteria bacterium RIFCSPLOWO2_01_FULL_39_33</name>
    <dbReference type="NCBI Taxonomy" id="1797543"/>
    <lineage>
        <taxon>Bacteria</taxon>
        <taxon>Candidatus Buchananiibacteriota</taxon>
    </lineage>
</organism>
<evidence type="ECO:0000313" key="4">
    <source>
        <dbReference type="Proteomes" id="UP000177376"/>
    </source>
</evidence>
<feature type="compositionally biased region" description="Gly residues" evidence="1">
    <location>
        <begin position="126"/>
        <end position="136"/>
    </location>
</feature>
<protein>
    <recommendedName>
        <fullName evidence="5">LysM domain-containing protein</fullName>
    </recommendedName>
</protein>
<feature type="compositionally biased region" description="Low complexity" evidence="1">
    <location>
        <begin position="137"/>
        <end position="161"/>
    </location>
</feature>
<proteinExistence type="predicted"/>
<feature type="signal peptide" evidence="2">
    <location>
        <begin position="1"/>
        <end position="25"/>
    </location>
</feature>
<name>A0A1G1YGM0_9BACT</name>
<reference evidence="3 4" key="1">
    <citation type="journal article" date="2016" name="Nat. Commun.">
        <title>Thousands of microbial genomes shed light on interconnected biogeochemical processes in an aquifer system.</title>
        <authorList>
            <person name="Anantharaman K."/>
            <person name="Brown C.T."/>
            <person name="Hug L.A."/>
            <person name="Sharon I."/>
            <person name="Castelle C.J."/>
            <person name="Probst A.J."/>
            <person name="Thomas B.C."/>
            <person name="Singh A."/>
            <person name="Wilkins M.J."/>
            <person name="Karaoz U."/>
            <person name="Brodie E.L."/>
            <person name="Williams K.H."/>
            <person name="Hubbard S.S."/>
            <person name="Banfield J.F."/>
        </authorList>
    </citation>
    <scope>NUCLEOTIDE SEQUENCE [LARGE SCALE GENOMIC DNA]</scope>
</reference>
<dbReference type="Proteomes" id="UP000177376">
    <property type="component" value="Unassembled WGS sequence"/>
</dbReference>
<sequence length="422" mass="43726">MRKISLVIFLTALALVFGWLVIVQAANNDFTADGDVTVELTGGNVTVLSGSTAESVVITDGVLTVSNPGSTSTPLFKLQPAGGGTVSIKATTSAGADAGCSTLTLTLPTAPDTYTVVPQAGQCSGGGGASGGGGGTTTTVTTPTTATTTTSSTTVTATPGSDIGSLDSGSKNVLTSLDTQFNFTTSLSQDSDNSHSAKVSSLDTVNKKIQIILESTPVTIDLVLGEIKKVDLDGDGVNDLSVKFNNLVGETVDLIITNIVSLEKAGLAVGDLIKTAKDSAVYYIDANGRRNLFVNSVTFWTWYSGSWSDLTYKGAKKTLKVISQADFDGLTLGVHVTVNPGVKLIKFQNSPRVYTVSLGKILQEVVKSSGDDAVAKALYSAKYKDKLITIQNGFESDYTKGEALTTTSAVPTGTEELEEVVD</sequence>
<evidence type="ECO:0008006" key="5">
    <source>
        <dbReference type="Google" id="ProtNLM"/>
    </source>
</evidence>
<accession>A0A1G1YGM0</accession>
<dbReference type="EMBL" id="MHIM01000038">
    <property type="protein sequence ID" value="OGY51394.1"/>
    <property type="molecule type" value="Genomic_DNA"/>
</dbReference>
<evidence type="ECO:0000256" key="2">
    <source>
        <dbReference type="SAM" id="SignalP"/>
    </source>
</evidence>